<reference evidence="1 2" key="1">
    <citation type="submission" date="2019-10" db="EMBL/GenBank/DDBJ databases">
        <title>Pseudomonas dajingensis sp. nov., isolated from the profound head ulcers of farmed Murray cod (Maccullochella peelii peelii).</title>
        <authorList>
            <person name="Liu Y."/>
        </authorList>
    </citation>
    <scope>NUCLEOTIDE SEQUENCE [LARGE SCALE GENOMIC DNA]</scope>
    <source>
        <strain evidence="1 2">MC042</strain>
    </source>
</reference>
<proteinExistence type="predicted"/>
<organism evidence="1 2">
    <name type="scientific">Pseudomonas piscis</name>
    <dbReference type="NCBI Taxonomy" id="2614538"/>
    <lineage>
        <taxon>Bacteria</taxon>
        <taxon>Pseudomonadati</taxon>
        <taxon>Pseudomonadota</taxon>
        <taxon>Gammaproteobacteria</taxon>
        <taxon>Pseudomonadales</taxon>
        <taxon>Pseudomonadaceae</taxon>
        <taxon>Pseudomonas</taxon>
    </lineage>
</organism>
<dbReference type="Proteomes" id="UP000486534">
    <property type="component" value="Unassembled WGS sequence"/>
</dbReference>
<dbReference type="InterPro" id="IPR036250">
    <property type="entry name" value="AcylCo_DH-like_C"/>
</dbReference>
<dbReference type="Gene3D" id="1.20.140.10">
    <property type="entry name" value="Butyryl-CoA Dehydrogenase, subunit A, domain 3"/>
    <property type="match status" value="1"/>
</dbReference>
<dbReference type="GO" id="GO:0016627">
    <property type="term" value="F:oxidoreductase activity, acting on the CH-CH group of donors"/>
    <property type="evidence" value="ECO:0007669"/>
    <property type="project" value="InterPro"/>
</dbReference>
<dbReference type="AlphaFoldDB" id="U6ZT33"/>
<dbReference type="RefSeq" id="WP_022643995.1">
    <property type="nucleotide sequence ID" value="NZ_AVOY01000207.1"/>
</dbReference>
<protein>
    <submittedName>
        <fullName evidence="1">Acyl-CoA dehydrogenase</fullName>
    </submittedName>
</protein>
<accession>U6ZT33</accession>
<comment type="caution">
    <text evidence="1">The sequence shown here is derived from an EMBL/GenBank/DDBJ whole genome shotgun (WGS) entry which is preliminary data.</text>
</comment>
<name>U6ZT33_9PSED</name>
<sequence>MNALTRPDTPQDALARNAEQLQRARALLHQTLAYVRQQARPWPGSGLAQASQDPYVISRFGDLHIRIEVAAALQERAQRHLHAEQDPAQTRVALAEAAIAVGEALLAASNAEFELTGQRSPQPSTLDDPLRWKYQLIGNYRLNGVLPEGSGVLPDAP</sequence>
<gene>
    <name evidence="1" type="ORF">GDH07_11060</name>
</gene>
<accession>A0A7X1U4G5</accession>
<evidence type="ECO:0000313" key="2">
    <source>
        <dbReference type="Proteomes" id="UP000486534"/>
    </source>
</evidence>
<evidence type="ECO:0000313" key="1">
    <source>
        <dbReference type="EMBL" id="MQA53851.1"/>
    </source>
</evidence>
<dbReference type="EMBL" id="WHUV01000002">
    <property type="protein sequence ID" value="MQA53851.1"/>
    <property type="molecule type" value="Genomic_DNA"/>
</dbReference>
<dbReference type="SUPFAM" id="SSF47203">
    <property type="entry name" value="Acyl-CoA dehydrogenase C-terminal domain-like"/>
    <property type="match status" value="1"/>
</dbReference>